<evidence type="ECO:0008006" key="4">
    <source>
        <dbReference type="Google" id="ProtNLM"/>
    </source>
</evidence>
<organism evidence="2 3">
    <name type="scientific">Roseivirga seohaensis subsp. aquiponti</name>
    <dbReference type="NCBI Taxonomy" id="1566026"/>
    <lineage>
        <taxon>Bacteria</taxon>
        <taxon>Pseudomonadati</taxon>
        <taxon>Bacteroidota</taxon>
        <taxon>Cytophagia</taxon>
        <taxon>Cytophagales</taxon>
        <taxon>Roseivirgaceae</taxon>
        <taxon>Roseivirga</taxon>
    </lineage>
</organism>
<evidence type="ECO:0000313" key="2">
    <source>
        <dbReference type="EMBL" id="KOF02620.1"/>
    </source>
</evidence>
<name>A0A0L8AKE1_9BACT</name>
<feature type="coiled-coil region" evidence="1">
    <location>
        <begin position="10"/>
        <end position="58"/>
    </location>
</feature>
<gene>
    <name evidence="2" type="ORF">OB69_09845</name>
</gene>
<dbReference type="PATRIC" id="fig|1566026.4.peg.251"/>
<sequence>MAELSLFQRLDHVQQQLKQLVNKHEALKQENKALANQNTELKGQIVSLRSQIADFQNQDKITKIVSNTTVEKEESTALKHKLNEYIKEIDKCIAHLSE</sequence>
<proteinExistence type="predicted"/>
<dbReference type="RefSeq" id="WP_053223555.1">
    <property type="nucleotide sequence ID" value="NZ_JSVA01000010.1"/>
</dbReference>
<dbReference type="Gene3D" id="1.10.287.1490">
    <property type="match status" value="1"/>
</dbReference>
<dbReference type="OrthoDB" id="1467932at2"/>
<accession>A0A0L8AKE1</accession>
<keyword evidence="3" id="KW-1185">Reference proteome</keyword>
<dbReference type="EMBL" id="JSVA01000010">
    <property type="protein sequence ID" value="KOF02620.1"/>
    <property type="molecule type" value="Genomic_DNA"/>
</dbReference>
<comment type="caution">
    <text evidence="2">The sequence shown here is derived from an EMBL/GenBank/DDBJ whole genome shotgun (WGS) entry which is preliminary data.</text>
</comment>
<evidence type="ECO:0000256" key="1">
    <source>
        <dbReference type="SAM" id="Coils"/>
    </source>
</evidence>
<dbReference type="AlphaFoldDB" id="A0A0L8AKE1"/>
<protein>
    <recommendedName>
        <fullName evidence="4">Phenylalanyl-tRNA synthetase subunit beta</fullName>
    </recommendedName>
</protein>
<dbReference type="Proteomes" id="UP000036908">
    <property type="component" value="Unassembled WGS sequence"/>
</dbReference>
<reference evidence="3" key="1">
    <citation type="submission" date="2014-11" db="EMBL/GenBank/DDBJ databases">
        <title>Genome sequencing of Roseivirga sp. D-25.</title>
        <authorList>
            <person name="Selvaratnam C."/>
            <person name="Thevarajoo S."/>
            <person name="Goh K.M."/>
            <person name="Eee R."/>
            <person name="Chan K.-G."/>
            <person name="Chong C.S."/>
        </authorList>
    </citation>
    <scope>NUCLEOTIDE SEQUENCE [LARGE SCALE GENOMIC DNA]</scope>
    <source>
        <strain evidence="3">D-25</strain>
    </source>
</reference>
<keyword evidence="1" id="KW-0175">Coiled coil</keyword>
<evidence type="ECO:0000313" key="3">
    <source>
        <dbReference type="Proteomes" id="UP000036908"/>
    </source>
</evidence>